<name>A0A413RJG9_9CELL</name>
<proteinExistence type="predicted"/>
<dbReference type="Proteomes" id="UP000283374">
    <property type="component" value="Unassembled WGS sequence"/>
</dbReference>
<evidence type="ECO:0000313" key="1">
    <source>
        <dbReference type="EMBL" id="RHA38735.1"/>
    </source>
</evidence>
<dbReference type="RefSeq" id="WP_118767928.1">
    <property type="nucleotide sequence ID" value="NZ_QWKP01000211.1"/>
</dbReference>
<reference evidence="1 2" key="1">
    <citation type="submission" date="2018-08" db="EMBL/GenBank/DDBJ databases">
        <title>Cellulomonas rhizosphaerae sp. nov., a novel actinomycete isolated from soil.</title>
        <authorList>
            <person name="Tian Y."/>
        </authorList>
    </citation>
    <scope>NUCLEOTIDE SEQUENCE [LARGE SCALE GENOMIC DNA]</scope>
    <source>
        <strain evidence="1 2">NEAU-TCZ24</strain>
    </source>
</reference>
<gene>
    <name evidence="1" type="ORF">D1825_13460</name>
</gene>
<keyword evidence="2" id="KW-1185">Reference proteome</keyword>
<dbReference type="EMBL" id="QWKP01000211">
    <property type="protein sequence ID" value="RHA38735.1"/>
    <property type="molecule type" value="Genomic_DNA"/>
</dbReference>
<sequence length="127" mass="13202">MPNYATAAGQVRLLISDLDETRQILTDDHIAGYLGRWGLEPTDGVANRGAISRAAADALDAIATSEALVSKVIRTQAGTSTDGAKVADALRKQAATLRAQADTDEGGSDGAFDVIEFSPYPGSHGGW</sequence>
<organism evidence="1 2">
    <name type="scientific">Cellulomonas rhizosphaerae</name>
    <dbReference type="NCBI Taxonomy" id="2293719"/>
    <lineage>
        <taxon>Bacteria</taxon>
        <taxon>Bacillati</taxon>
        <taxon>Actinomycetota</taxon>
        <taxon>Actinomycetes</taxon>
        <taxon>Micrococcales</taxon>
        <taxon>Cellulomonadaceae</taxon>
        <taxon>Cellulomonas</taxon>
    </lineage>
</organism>
<protein>
    <submittedName>
        <fullName evidence="1">Uncharacterized protein</fullName>
    </submittedName>
</protein>
<accession>A0A413RJG9</accession>
<evidence type="ECO:0000313" key="2">
    <source>
        <dbReference type="Proteomes" id="UP000283374"/>
    </source>
</evidence>
<comment type="caution">
    <text evidence="1">The sequence shown here is derived from an EMBL/GenBank/DDBJ whole genome shotgun (WGS) entry which is preliminary data.</text>
</comment>
<dbReference type="AlphaFoldDB" id="A0A413RJG9"/>
<dbReference type="OrthoDB" id="4946577at2"/>